<keyword evidence="1" id="KW-0732">Signal</keyword>
<dbReference type="AlphaFoldDB" id="A0A1G8JGX4"/>
<feature type="signal peptide" evidence="1">
    <location>
        <begin position="1"/>
        <end position="21"/>
    </location>
</feature>
<proteinExistence type="predicted"/>
<evidence type="ECO:0000313" key="4">
    <source>
        <dbReference type="Proteomes" id="UP000198607"/>
    </source>
</evidence>
<reference evidence="3 4" key="1">
    <citation type="submission" date="2016-10" db="EMBL/GenBank/DDBJ databases">
        <authorList>
            <person name="de Groot N.N."/>
        </authorList>
    </citation>
    <scope>NUCLEOTIDE SEQUENCE [LARGE SCALE GENOMIC DNA]</scope>
    <source>
        <strain evidence="3 4">DSM 5885</strain>
    </source>
</reference>
<keyword evidence="4" id="KW-1185">Reference proteome</keyword>
<feature type="domain" description="DUF5625" evidence="2">
    <location>
        <begin position="75"/>
        <end position="183"/>
    </location>
</feature>
<evidence type="ECO:0000256" key="1">
    <source>
        <dbReference type="SAM" id="SignalP"/>
    </source>
</evidence>
<name>A0A1G8JGX4_9RHOO</name>
<gene>
    <name evidence="3" type="ORF">SAMN05660652_03206</name>
</gene>
<dbReference type="Gene3D" id="2.60.120.790">
    <property type="match status" value="1"/>
</dbReference>
<sequence>MTSRRRFLSVLAVLPWMKVWAADKPLELPFFVPFPGMGKAGAKLSVDFECPKRRHPWYAILAPRPVDPNKPLRGWTMYLAFLFKDGDLDDFRRVEEFAGSLSGKNGISVRLHVSIVSIGGHETSPIYDEVVLVEQKASGAGNGRIDRIVDGVLLDPGFYRLEVEAVDDIPVLIPESLKFGIAYPHGK</sequence>
<evidence type="ECO:0000313" key="3">
    <source>
        <dbReference type="EMBL" id="SDI30402.1"/>
    </source>
</evidence>
<protein>
    <recommendedName>
        <fullName evidence="2">DUF5625 domain-containing protein</fullName>
    </recommendedName>
</protein>
<dbReference type="Proteomes" id="UP000198607">
    <property type="component" value="Unassembled WGS sequence"/>
</dbReference>
<dbReference type="STRING" id="83767.SAMN05660652_03206"/>
<dbReference type="Pfam" id="PF18539">
    <property type="entry name" value="DUF5625"/>
    <property type="match status" value="1"/>
</dbReference>
<evidence type="ECO:0000259" key="2">
    <source>
        <dbReference type="Pfam" id="PF18539"/>
    </source>
</evidence>
<accession>A0A1G8JGX4</accession>
<dbReference type="InterPro" id="IPR041008">
    <property type="entry name" value="DUF5625"/>
</dbReference>
<feature type="chain" id="PRO_5011552079" description="DUF5625 domain-containing protein" evidence="1">
    <location>
        <begin position="22"/>
        <end position="187"/>
    </location>
</feature>
<dbReference type="EMBL" id="FNCY01000016">
    <property type="protein sequence ID" value="SDI30402.1"/>
    <property type="molecule type" value="Genomic_DNA"/>
</dbReference>
<organism evidence="3 4">
    <name type="scientific">Propionivibrio dicarboxylicus</name>
    <dbReference type="NCBI Taxonomy" id="83767"/>
    <lineage>
        <taxon>Bacteria</taxon>
        <taxon>Pseudomonadati</taxon>
        <taxon>Pseudomonadota</taxon>
        <taxon>Betaproteobacteria</taxon>
        <taxon>Rhodocyclales</taxon>
        <taxon>Rhodocyclaceae</taxon>
        <taxon>Propionivibrio</taxon>
    </lineage>
</organism>